<proteinExistence type="predicted"/>
<feature type="region of interest" description="Disordered" evidence="1">
    <location>
        <begin position="53"/>
        <end position="76"/>
    </location>
</feature>
<dbReference type="EMBL" id="AWWH01000158">
    <property type="protein sequence ID" value="ETA73766.1"/>
    <property type="molecule type" value="Genomic_DNA"/>
</dbReference>
<feature type="compositionally biased region" description="Polar residues" evidence="1">
    <location>
        <begin position="66"/>
        <end position="76"/>
    </location>
</feature>
<organism evidence="2 3">
    <name type="scientific">Ligilactobacillus equi DPC 6820</name>
    <dbReference type="NCBI Taxonomy" id="1392007"/>
    <lineage>
        <taxon>Bacteria</taxon>
        <taxon>Bacillati</taxon>
        <taxon>Bacillota</taxon>
        <taxon>Bacilli</taxon>
        <taxon>Lactobacillales</taxon>
        <taxon>Lactobacillaceae</taxon>
        <taxon>Ligilactobacillus</taxon>
    </lineage>
</organism>
<keyword evidence="3" id="KW-1185">Reference proteome</keyword>
<dbReference type="RefSeq" id="WP_023860016.1">
    <property type="nucleotide sequence ID" value="NZ_AWWH01000158.1"/>
</dbReference>
<protein>
    <submittedName>
        <fullName evidence="2">Uncharacterized protein</fullName>
    </submittedName>
</protein>
<comment type="caution">
    <text evidence="2">The sequence shown here is derived from an EMBL/GenBank/DDBJ whole genome shotgun (WGS) entry which is preliminary data.</text>
</comment>
<evidence type="ECO:0000256" key="1">
    <source>
        <dbReference type="SAM" id="MobiDB-lite"/>
    </source>
</evidence>
<accession>V7HXJ6</accession>
<name>V7HXJ6_9LACO</name>
<gene>
    <name evidence="2" type="ORF">LEQ_0069c</name>
</gene>
<evidence type="ECO:0000313" key="3">
    <source>
        <dbReference type="Proteomes" id="UP000018559"/>
    </source>
</evidence>
<reference evidence="2 3" key="1">
    <citation type="journal article" date="2014" name="Genome Announc.">
        <title>The Genome of the Predominant Equine Lactobacillus Species, Lactobacillus equi, Is Reflective of Its Lifestyle Adaptations to an Herbivorous Host.</title>
        <authorList>
            <person name="O'Donnell M.M."/>
            <person name="Harris H.M."/>
            <person name="O'Toole P.W."/>
            <person name="Ross R.P."/>
        </authorList>
    </citation>
    <scope>NUCLEOTIDE SEQUENCE [LARGE SCALE GENOMIC DNA]</scope>
    <source>
        <strain evidence="2 3">DPC 6820</strain>
    </source>
</reference>
<dbReference type="Proteomes" id="UP000018559">
    <property type="component" value="Unassembled WGS sequence"/>
</dbReference>
<feature type="compositionally biased region" description="Basic and acidic residues" evidence="1">
    <location>
        <begin position="53"/>
        <end position="65"/>
    </location>
</feature>
<evidence type="ECO:0000313" key="2">
    <source>
        <dbReference type="EMBL" id="ETA73766.1"/>
    </source>
</evidence>
<sequence>MTTREKIKQALENNQKFVLANETYNYPNGKTARQMVAIFKIKFDILRVVLKKDNGQPDNQGDHHVSTNGRTTSHVLVSPTEDLTNANDWFNSYRTIENDSVAIQRAKTLLEGYCQQ</sequence>
<dbReference type="AlphaFoldDB" id="V7HXJ6"/>